<evidence type="ECO:0000313" key="3">
    <source>
        <dbReference type="Proteomes" id="UP000428333"/>
    </source>
</evidence>
<protein>
    <submittedName>
        <fullName evidence="2">Uncharacterized protein</fullName>
    </submittedName>
</protein>
<dbReference type="AlphaFoldDB" id="A0A6A4LMA8"/>
<reference evidence="2 3" key="1">
    <citation type="journal article" date="2019" name="Genome Biol. Evol.">
        <title>The Rhododendron genome and chromosomal organization provide insight into shared whole-genome duplications across the heath family (Ericaceae).</title>
        <authorList>
            <person name="Soza V.L."/>
            <person name="Lindsley D."/>
            <person name="Waalkes A."/>
            <person name="Ramage E."/>
            <person name="Patwardhan R.P."/>
            <person name="Burton J.N."/>
            <person name="Adey A."/>
            <person name="Kumar A."/>
            <person name="Qiu R."/>
            <person name="Shendure J."/>
            <person name="Hall B."/>
        </authorList>
    </citation>
    <scope>NUCLEOTIDE SEQUENCE [LARGE SCALE GENOMIC DNA]</scope>
    <source>
        <strain evidence="2">RSF 1966-606</strain>
    </source>
</reference>
<name>A0A6A4LMA8_9ERIC</name>
<feature type="compositionally biased region" description="Basic residues" evidence="1">
    <location>
        <begin position="14"/>
        <end position="29"/>
    </location>
</feature>
<keyword evidence="3" id="KW-1185">Reference proteome</keyword>
<accession>A0A6A4LMA8</accession>
<gene>
    <name evidence="2" type="ORF">C3L33_10580</name>
</gene>
<feature type="region of interest" description="Disordered" evidence="1">
    <location>
        <begin position="1"/>
        <end position="58"/>
    </location>
</feature>
<dbReference type="EMBL" id="QEFC01001488">
    <property type="protein sequence ID" value="KAE9457521.1"/>
    <property type="molecule type" value="Genomic_DNA"/>
</dbReference>
<feature type="compositionally biased region" description="Basic and acidic residues" evidence="1">
    <location>
        <begin position="30"/>
        <end position="42"/>
    </location>
</feature>
<feature type="non-terminal residue" evidence="2">
    <location>
        <position position="1"/>
    </location>
</feature>
<dbReference type="Proteomes" id="UP000428333">
    <property type="component" value="Linkage Group LG06"/>
</dbReference>
<proteinExistence type="predicted"/>
<dbReference type="OrthoDB" id="10502656at2759"/>
<evidence type="ECO:0000256" key="1">
    <source>
        <dbReference type="SAM" id="MobiDB-lite"/>
    </source>
</evidence>
<organism evidence="2 3">
    <name type="scientific">Rhododendron williamsianum</name>
    <dbReference type="NCBI Taxonomy" id="262921"/>
    <lineage>
        <taxon>Eukaryota</taxon>
        <taxon>Viridiplantae</taxon>
        <taxon>Streptophyta</taxon>
        <taxon>Embryophyta</taxon>
        <taxon>Tracheophyta</taxon>
        <taxon>Spermatophyta</taxon>
        <taxon>Magnoliopsida</taxon>
        <taxon>eudicotyledons</taxon>
        <taxon>Gunneridae</taxon>
        <taxon>Pentapetalae</taxon>
        <taxon>asterids</taxon>
        <taxon>Ericales</taxon>
        <taxon>Ericaceae</taxon>
        <taxon>Ericoideae</taxon>
        <taxon>Rhodoreae</taxon>
        <taxon>Rhododendron</taxon>
    </lineage>
</organism>
<sequence>MEAAVADAKNSVSIKRKTKGRSKRSRRAKKMSEAAESAKRPFLEQQNQEEELSKNKKQKISELSELPKSLQRLDAPSILKVWPAVGWLKVFCFYPVFPLPSST</sequence>
<comment type="caution">
    <text evidence="2">The sequence shown here is derived from an EMBL/GenBank/DDBJ whole genome shotgun (WGS) entry which is preliminary data.</text>
</comment>
<evidence type="ECO:0000313" key="2">
    <source>
        <dbReference type="EMBL" id="KAE9457521.1"/>
    </source>
</evidence>